<accession>A0A4S3MAT1</accession>
<organism evidence="2 3">
    <name type="scientific">Thalassobius vesicularis</name>
    <dbReference type="NCBI Taxonomy" id="1294297"/>
    <lineage>
        <taxon>Bacteria</taxon>
        <taxon>Pseudomonadati</taxon>
        <taxon>Pseudomonadota</taxon>
        <taxon>Alphaproteobacteria</taxon>
        <taxon>Rhodobacterales</taxon>
        <taxon>Roseobacteraceae</taxon>
        <taxon>Thalassovita</taxon>
    </lineage>
</organism>
<dbReference type="OrthoDB" id="8478628at2"/>
<dbReference type="InterPro" id="IPR009922">
    <property type="entry name" value="DUF1457"/>
</dbReference>
<evidence type="ECO:0000313" key="2">
    <source>
        <dbReference type="EMBL" id="THD74874.1"/>
    </source>
</evidence>
<comment type="caution">
    <text evidence="2">The sequence shown here is derived from an EMBL/GenBank/DDBJ whole genome shotgun (WGS) entry which is preliminary data.</text>
</comment>
<evidence type="ECO:0000256" key="1">
    <source>
        <dbReference type="SAM" id="MobiDB-lite"/>
    </source>
</evidence>
<name>A0A4S3MAT1_9RHOB</name>
<gene>
    <name evidence="2" type="ORF">E7681_07915</name>
</gene>
<proteinExistence type="predicted"/>
<sequence>MEPWVNAMIFGGRDNEKVVEIGQHLMQNRFPEISEVDAYWTALKGTRLVPGRLDIDPRGIEGALGHVMLLERIAPGIARIRLAGNHLNDLMGMDVRGMPISALIAPQDRARFADYLEQVFTAPAKMVAELAAERAIGKPKLDARLLVLPLSDGDGRITRALACLSTHGTLGRAPRRFGMEAQQCRPLSGAIPLPRPRIYAMAEAPQPFDRPDLRHADSAPRKPYLRLVASDD</sequence>
<dbReference type="EMBL" id="SSMD01000003">
    <property type="protein sequence ID" value="THD74874.1"/>
    <property type="molecule type" value="Genomic_DNA"/>
</dbReference>
<feature type="compositionally biased region" description="Basic and acidic residues" evidence="1">
    <location>
        <begin position="209"/>
        <end position="220"/>
    </location>
</feature>
<protein>
    <submittedName>
        <fullName evidence="2">PAS domain-containing protein</fullName>
    </submittedName>
</protein>
<evidence type="ECO:0000313" key="3">
    <source>
        <dbReference type="Proteomes" id="UP000306113"/>
    </source>
</evidence>
<dbReference type="Pfam" id="PF07310">
    <property type="entry name" value="PAS_5"/>
    <property type="match status" value="1"/>
</dbReference>
<reference evidence="2 3" key="1">
    <citation type="submission" date="2019-04" db="EMBL/GenBank/DDBJ databases">
        <title>Draft genome sequence of Youngimonas vesicularis.</title>
        <authorList>
            <person name="Hameed A."/>
        </authorList>
    </citation>
    <scope>NUCLEOTIDE SEQUENCE [LARGE SCALE GENOMIC DNA]</scope>
    <source>
        <strain evidence="2 3">CC-AMW-E</strain>
    </source>
</reference>
<feature type="region of interest" description="Disordered" evidence="1">
    <location>
        <begin position="205"/>
        <end position="232"/>
    </location>
</feature>
<dbReference type="AlphaFoldDB" id="A0A4S3MAT1"/>
<dbReference type="Proteomes" id="UP000306113">
    <property type="component" value="Unassembled WGS sequence"/>
</dbReference>
<keyword evidence="3" id="KW-1185">Reference proteome</keyword>